<evidence type="ECO:0000313" key="2">
    <source>
        <dbReference type="EMBL" id="SHK44584.1"/>
    </source>
</evidence>
<sequence>MKTLEHMDNVERARLLAGLFPQELPGILTDIGQRVDYLQTHREEIERTWDNGLLTFAFWSDLAQRVGEILEKYQSRLLERPRLFADQLFDGYNALFTVDCIVKYAEAGNGSKPFRLAVDMLFTYHG</sequence>
<dbReference type="RefSeq" id="WP_072877800.1">
    <property type="nucleotide sequence ID" value="NZ_FOKU01000002.1"/>
</dbReference>
<evidence type="ECO:0000313" key="4">
    <source>
        <dbReference type="Proteomes" id="UP000198940"/>
    </source>
</evidence>
<evidence type="ECO:0000313" key="1">
    <source>
        <dbReference type="EMBL" id="SFB81017.1"/>
    </source>
</evidence>
<proteinExistence type="predicted"/>
<dbReference type="Proteomes" id="UP000184031">
    <property type="component" value="Unassembled WGS sequence"/>
</dbReference>
<protein>
    <submittedName>
        <fullName evidence="2">Uncharacterized protein</fullName>
    </submittedName>
</protein>
<keyword evidence="4" id="KW-1185">Reference proteome</keyword>
<gene>
    <name evidence="1" type="ORF">SAMN04487891_102466</name>
    <name evidence="2" type="ORF">SAMN05216293_1147</name>
</gene>
<dbReference type="OrthoDB" id="969612at2"/>
<dbReference type="STRING" id="1055723.SAMN05216293_1147"/>
<organism evidence="2 3">
    <name type="scientific">Flagellimonas taeanensis</name>
    <dbReference type="NCBI Taxonomy" id="1005926"/>
    <lineage>
        <taxon>Bacteria</taxon>
        <taxon>Pseudomonadati</taxon>
        <taxon>Bacteroidota</taxon>
        <taxon>Flavobacteriia</taxon>
        <taxon>Flavobacteriales</taxon>
        <taxon>Flavobacteriaceae</taxon>
        <taxon>Flagellimonas</taxon>
    </lineage>
</organism>
<dbReference type="Proteomes" id="UP000198940">
    <property type="component" value="Unassembled WGS sequence"/>
</dbReference>
<name>A0A1M6SII8_9FLAO</name>
<dbReference type="EMBL" id="FRAT01000002">
    <property type="protein sequence ID" value="SHK44584.1"/>
    <property type="molecule type" value="Genomic_DNA"/>
</dbReference>
<evidence type="ECO:0000313" key="3">
    <source>
        <dbReference type="Proteomes" id="UP000184031"/>
    </source>
</evidence>
<dbReference type="EMBL" id="FOKU01000002">
    <property type="protein sequence ID" value="SFB81017.1"/>
    <property type="molecule type" value="Genomic_DNA"/>
</dbReference>
<reference evidence="2 3" key="1">
    <citation type="submission" date="2016-11" db="EMBL/GenBank/DDBJ databases">
        <authorList>
            <person name="Varghese N."/>
            <person name="Submissions S."/>
        </authorList>
    </citation>
    <scope>NUCLEOTIDE SEQUENCE [LARGE SCALE GENOMIC DNA]</scope>
    <source>
        <strain evidence="2 3">CGMCC 1.12174</strain>
        <strain evidence="1 4">DSM 26351</strain>
    </source>
</reference>
<dbReference type="AlphaFoldDB" id="A0A1M6SII8"/>
<accession>A0A1M6SII8</accession>
<comment type="caution">
    <text evidence="2">The sequence shown here is derived from an EMBL/GenBank/DDBJ whole genome shotgun (WGS) entry which is preliminary data.</text>
</comment>